<evidence type="ECO:0000256" key="1">
    <source>
        <dbReference type="ARBA" id="ARBA00001974"/>
    </source>
</evidence>
<evidence type="ECO:0000313" key="7">
    <source>
        <dbReference type="EMBL" id="ATZ58386.1"/>
    </source>
</evidence>
<proteinExistence type="predicted"/>
<dbReference type="SUPFAM" id="SSF51905">
    <property type="entry name" value="FAD/NAD(P)-binding domain"/>
    <property type="match status" value="1"/>
</dbReference>
<protein>
    <recommendedName>
        <fullName evidence="6">FAD-binding domain-containing protein</fullName>
    </recommendedName>
</protein>
<dbReference type="Gene3D" id="3.50.50.60">
    <property type="entry name" value="FAD/NAD(P)-binding domain"/>
    <property type="match status" value="1"/>
</dbReference>
<evidence type="ECO:0000256" key="5">
    <source>
        <dbReference type="ARBA" id="ARBA00023033"/>
    </source>
</evidence>
<dbReference type="EMBL" id="CP009820">
    <property type="protein sequence ID" value="ATZ58386.1"/>
    <property type="molecule type" value="Genomic_DNA"/>
</dbReference>
<dbReference type="RefSeq" id="XP_024553754.1">
    <property type="nucleotide sequence ID" value="XM_024697937.1"/>
</dbReference>
<reference evidence="7 8" key="2">
    <citation type="journal article" date="2012" name="Eukaryot. Cell">
        <title>Genome update of Botrytis cinerea strains B05.10 and T4.</title>
        <authorList>
            <person name="Staats M."/>
            <person name="van Kan J.A."/>
        </authorList>
    </citation>
    <scope>NUCLEOTIDE SEQUENCE [LARGE SCALE GENOMIC DNA]</scope>
    <source>
        <strain evidence="7 8">B05.10</strain>
    </source>
</reference>
<dbReference type="InterPro" id="IPR036188">
    <property type="entry name" value="FAD/NAD-bd_sf"/>
</dbReference>
<keyword evidence="5" id="KW-0503">Monooxygenase</keyword>
<dbReference type="GO" id="GO:0071949">
    <property type="term" value="F:FAD binding"/>
    <property type="evidence" value="ECO:0007669"/>
    <property type="project" value="InterPro"/>
</dbReference>
<dbReference type="KEGG" id="bfu:BCIN_16g01840"/>
<evidence type="ECO:0000259" key="6">
    <source>
        <dbReference type="Pfam" id="PF01494"/>
    </source>
</evidence>
<dbReference type="AlphaFoldDB" id="A0A384K6D1"/>
<reference evidence="7 8" key="1">
    <citation type="journal article" date="2011" name="PLoS Genet.">
        <title>Genomic analysis of the necrotrophic fungal pathogens Sclerotinia sclerotiorum and Botrytis cinerea.</title>
        <authorList>
            <person name="Amselem J."/>
            <person name="Cuomo C.A."/>
            <person name="van Kan J.A."/>
            <person name="Viaud M."/>
            <person name="Benito E.P."/>
            <person name="Couloux A."/>
            <person name="Coutinho P.M."/>
            <person name="de Vries R.P."/>
            <person name="Dyer P.S."/>
            <person name="Fillinger S."/>
            <person name="Fournier E."/>
            <person name="Gout L."/>
            <person name="Hahn M."/>
            <person name="Kohn L."/>
            <person name="Lapalu N."/>
            <person name="Plummer K.M."/>
            <person name="Pradier J.M."/>
            <person name="Quevillon E."/>
            <person name="Sharon A."/>
            <person name="Simon A."/>
            <person name="ten Have A."/>
            <person name="Tudzynski B."/>
            <person name="Tudzynski P."/>
            <person name="Wincker P."/>
            <person name="Andrew M."/>
            <person name="Anthouard V."/>
            <person name="Beever R.E."/>
            <person name="Beffa R."/>
            <person name="Benoit I."/>
            <person name="Bouzid O."/>
            <person name="Brault B."/>
            <person name="Chen Z."/>
            <person name="Choquer M."/>
            <person name="Collemare J."/>
            <person name="Cotton P."/>
            <person name="Danchin E.G."/>
            <person name="Da Silva C."/>
            <person name="Gautier A."/>
            <person name="Giraud C."/>
            <person name="Giraud T."/>
            <person name="Gonzalez C."/>
            <person name="Grossetete S."/>
            <person name="Guldener U."/>
            <person name="Henrissat B."/>
            <person name="Howlett B.J."/>
            <person name="Kodira C."/>
            <person name="Kretschmer M."/>
            <person name="Lappartient A."/>
            <person name="Leroch M."/>
            <person name="Levis C."/>
            <person name="Mauceli E."/>
            <person name="Neuveglise C."/>
            <person name="Oeser B."/>
            <person name="Pearson M."/>
            <person name="Poulain J."/>
            <person name="Poussereau N."/>
            <person name="Quesneville H."/>
            <person name="Rascle C."/>
            <person name="Schumacher J."/>
            <person name="Segurens B."/>
            <person name="Sexton A."/>
            <person name="Silva E."/>
            <person name="Sirven C."/>
            <person name="Soanes D.M."/>
            <person name="Talbot N.J."/>
            <person name="Templeton M."/>
            <person name="Yandava C."/>
            <person name="Yarden O."/>
            <person name="Zeng Q."/>
            <person name="Rollins J.A."/>
            <person name="Lebrun M.H."/>
            <person name="Dickman M."/>
        </authorList>
    </citation>
    <scope>NUCLEOTIDE SEQUENCE [LARGE SCALE GENOMIC DNA]</scope>
    <source>
        <strain evidence="7 8">B05.10</strain>
    </source>
</reference>
<dbReference type="GO" id="GO:0004497">
    <property type="term" value="F:monooxygenase activity"/>
    <property type="evidence" value="ECO:0007669"/>
    <property type="project" value="UniProtKB-KW"/>
</dbReference>
<reference evidence="7 8" key="3">
    <citation type="journal article" date="2017" name="Mol. Plant Pathol.">
        <title>A gapless genome sequence of the fungus Botrytis cinerea.</title>
        <authorList>
            <person name="Van Kan J.A."/>
            <person name="Stassen J.H."/>
            <person name="Mosbach A."/>
            <person name="Van Der Lee T.A."/>
            <person name="Faino L."/>
            <person name="Farmer A.D."/>
            <person name="Papasotiriou D.G."/>
            <person name="Zhou S."/>
            <person name="Seidl M.F."/>
            <person name="Cottam E."/>
            <person name="Edel D."/>
            <person name="Hahn M."/>
            <person name="Schwartz D.C."/>
            <person name="Dietrich R.A."/>
            <person name="Widdison S."/>
            <person name="Scalliet G."/>
        </authorList>
    </citation>
    <scope>NUCLEOTIDE SEQUENCE [LARGE SCALE GENOMIC DNA]</scope>
    <source>
        <strain evidence="7 8">B05.10</strain>
    </source>
</reference>
<comment type="cofactor">
    <cofactor evidence="1">
        <name>FAD</name>
        <dbReference type="ChEBI" id="CHEBI:57692"/>
    </cofactor>
</comment>
<keyword evidence="4" id="KW-0560">Oxidoreductase</keyword>
<dbReference type="Proteomes" id="UP000001798">
    <property type="component" value="Chromosome 16"/>
</dbReference>
<name>A0A384K6D1_BOTFB</name>
<dbReference type="PANTHER" id="PTHR47178:SF6">
    <property type="entry name" value="FAD-BINDING DOMAIN-CONTAINING PROTEIN"/>
    <property type="match status" value="1"/>
</dbReference>
<dbReference type="GeneID" id="5433927"/>
<evidence type="ECO:0000256" key="2">
    <source>
        <dbReference type="ARBA" id="ARBA00022630"/>
    </source>
</evidence>
<dbReference type="InterPro" id="IPR002938">
    <property type="entry name" value="FAD-bd"/>
</dbReference>
<sequence>MREWLMQGIDVQFNKRLLRVEEQGDKVTAYFEDGTSATGDFLVVAEGTRSVVRRQHFLKGQDMMKPPPISSIFGEISLRGDSFSKQLTNSHSNFIIMDPSLGGDEQTAIFCALNRISPDGKTRYYYYILLWVDKNTPNVSEKKRAESASQEQLAAFARGKTNHYPDKLCSLIDKIPTEEHNTPGFQLQSVELELEQLPPGRVLLIGDAAHSMAPRKSHNLISAFNADMVSRNKFASSVSNTVLEAYGKEARFITFGREAGLMPPKTVKLQDVKILG</sequence>
<keyword evidence="8" id="KW-1185">Reference proteome</keyword>
<evidence type="ECO:0000313" key="8">
    <source>
        <dbReference type="Proteomes" id="UP000001798"/>
    </source>
</evidence>
<keyword evidence="3" id="KW-0274">FAD</keyword>
<gene>
    <name evidence="7" type="ORF">BCIN_16g01840</name>
</gene>
<dbReference type="PANTHER" id="PTHR47178">
    <property type="entry name" value="MONOOXYGENASE, FAD-BINDING"/>
    <property type="match status" value="1"/>
</dbReference>
<evidence type="ECO:0000256" key="3">
    <source>
        <dbReference type="ARBA" id="ARBA00022827"/>
    </source>
</evidence>
<accession>A0A384K6D1</accession>
<dbReference type="VEuPathDB" id="FungiDB:Bcin16g01840"/>
<dbReference type="PRINTS" id="PR00420">
    <property type="entry name" value="RNGMNOXGNASE"/>
</dbReference>
<dbReference type="Pfam" id="PF01494">
    <property type="entry name" value="FAD_binding_3"/>
    <property type="match status" value="1"/>
</dbReference>
<organism evidence="7 8">
    <name type="scientific">Botryotinia fuckeliana (strain B05.10)</name>
    <name type="common">Noble rot fungus</name>
    <name type="synonym">Botrytis cinerea</name>
    <dbReference type="NCBI Taxonomy" id="332648"/>
    <lineage>
        <taxon>Eukaryota</taxon>
        <taxon>Fungi</taxon>
        <taxon>Dikarya</taxon>
        <taxon>Ascomycota</taxon>
        <taxon>Pezizomycotina</taxon>
        <taxon>Leotiomycetes</taxon>
        <taxon>Helotiales</taxon>
        <taxon>Sclerotiniaceae</taxon>
        <taxon>Botrytis</taxon>
    </lineage>
</organism>
<feature type="domain" description="FAD-binding" evidence="6">
    <location>
        <begin position="6"/>
        <end position="215"/>
    </location>
</feature>
<dbReference type="OrthoDB" id="47494at2759"/>
<evidence type="ECO:0000256" key="4">
    <source>
        <dbReference type="ARBA" id="ARBA00023002"/>
    </source>
</evidence>
<keyword evidence="2" id="KW-0285">Flavoprotein</keyword>